<comment type="cofactor">
    <cofactor evidence="17">
        <name>[4Fe-4S] cluster</name>
        <dbReference type="ChEBI" id="CHEBI:49883"/>
    </cofactor>
    <text evidence="17">Binds 1 [4Fe-4S] cluster per subunit.</text>
</comment>
<dbReference type="PRINTS" id="PR00415">
    <property type="entry name" value="ACONITASE"/>
</dbReference>
<dbReference type="Pfam" id="PF00694">
    <property type="entry name" value="Aconitase_C"/>
    <property type="match status" value="1"/>
</dbReference>
<evidence type="ECO:0000256" key="10">
    <source>
        <dbReference type="ARBA" id="ARBA00023004"/>
    </source>
</evidence>
<dbReference type="InterPro" id="IPR001030">
    <property type="entry name" value="Acoase/IPM_deHydtase_lsu_aba"/>
</dbReference>
<reference evidence="20" key="1">
    <citation type="submission" date="2021-03" db="EMBL/GenBank/DDBJ databases">
        <title>Comparative genomics and phylogenomic investigation of the class Geoglossomycetes provide insights into ecological specialization and systematics.</title>
        <authorList>
            <person name="Melie T."/>
            <person name="Pirro S."/>
            <person name="Miller A.N."/>
            <person name="Quandt A."/>
        </authorList>
    </citation>
    <scope>NUCLEOTIDE SEQUENCE</scope>
    <source>
        <strain evidence="20">CAQ_001_2017</strain>
    </source>
</reference>
<keyword evidence="11 17" id="KW-0411">Iron-sulfur</keyword>
<keyword evidence="14 17" id="KW-0456">Lyase</keyword>
<evidence type="ECO:0000256" key="16">
    <source>
        <dbReference type="ARBA" id="ARBA00032706"/>
    </source>
</evidence>
<evidence type="ECO:0000256" key="7">
    <source>
        <dbReference type="ARBA" id="ARBA00022605"/>
    </source>
</evidence>
<dbReference type="Pfam" id="PF00330">
    <property type="entry name" value="Aconitase"/>
    <property type="match status" value="1"/>
</dbReference>
<evidence type="ECO:0000256" key="1">
    <source>
        <dbReference type="ARBA" id="ARBA00003422"/>
    </source>
</evidence>
<comment type="similarity">
    <text evidence="4 17">Belongs to the aconitase/IPM isomerase family.</text>
</comment>
<evidence type="ECO:0000256" key="2">
    <source>
        <dbReference type="ARBA" id="ARBA00004173"/>
    </source>
</evidence>
<dbReference type="SUPFAM" id="SSF52016">
    <property type="entry name" value="LeuD/IlvD-like"/>
    <property type="match status" value="1"/>
</dbReference>
<feature type="domain" description="Aconitase/3-isopropylmalate dehydratase large subunit alpha/beta/alpha" evidence="18">
    <location>
        <begin position="42"/>
        <end position="483"/>
    </location>
</feature>
<dbReference type="InterPro" id="IPR015928">
    <property type="entry name" value="Aconitase/3IPM_dehydase_swvl"/>
</dbReference>
<dbReference type="CDD" id="cd01674">
    <property type="entry name" value="Homoaconitase_Swivel"/>
    <property type="match status" value="1"/>
</dbReference>
<dbReference type="GO" id="GO:0005739">
    <property type="term" value="C:mitochondrion"/>
    <property type="evidence" value="ECO:0007669"/>
    <property type="project" value="UniProtKB-SubCell"/>
</dbReference>
<comment type="subcellular location">
    <subcellularLocation>
        <location evidence="2 17">Mitochondrion</location>
    </subcellularLocation>
</comment>
<dbReference type="PANTHER" id="PTHR43822:SF2">
    <property type="entry name" value="HOMOACONITASE, MITOCHONDRIAL"/>
    <property type="match status" value="1"/>
</dbReference>
<comment type="function">
    <text evidence="1 17">Catalyzes the reversible hydration of cis-homoaconitate to (2R,3S)-homoisocitrate, a step in the alpha-aminoadipate pathway for lysine biosynthesis.</text>
</comment>
<dbReference type="InterPro" id="IPR018136">
    <property type="entry name" value="Aconitase_4Fe-4S_BS"/>
</dbReference>
<dbReference type="InterPro" id="IPR015931">
    <property type="entry name" value="Acnase/IPM_dHydase_lsu_aba_1/3"/>
</dbReference>
<keyword evidence="8 17" id="KW-0479">Metal-binding</keyword>
<evidence type="ECO:0000256" key="13">
    <source>
        <dbReference type="ARBA" id="ARBA00023154"/>
    </source>
</evidence>
<evidence type="ECO:0000313" key="20">
    <source>
        <dbReference type="EMBL" id="KAH0562675.1"/>
    </source>
</evidence>
<dbReference type="NCBIfam" id="TIGR00139">
    <property type="entry name" value="h_aconitase"/>
    <property type="match status" value="1"/>
</dbReference>
<dbReference type="GO" id="GO:0046872">
    <property type="term" value="F:metal ion binding"/>
    <property type="evidence" value="ECO:0007669"/>
    <property type="project" value="UniProtKB-UniRule"/>
</dbReference>
<evidence type="ECO:0000256" key="9">
    <source>
        <dbReference type="ARBA" id="ARBA00022946"/>
    </source>
</evidence>
<dbReference type="GO" id="GO:0051539">
    <property type="term" value="F:4 iron, 4 sulfur cluster binding"/>
    <property type="evidence" value="ECO:0007669"/>
    <property type="project" value="UniProtKB-UniRule"/>
</dbReference>
<dbReference type="EMBL" id="JAGHQM010000308">
    <property type="protein sequence ID" value="KAH0562675.1"/>
    <property type="molecule type" value="Genomic_DNA"/>
</dbReference>
<accession>A0A9P8LDW7</accession>
<keyword evidence="21" id="KW-1185">Reference proteome</keyword>
<name>A0A9P8LDW7_9PEZI</name>
<keyword evidence="12 17" id="KW-0496">Mitochondrion</keyword>
<evidence type="ECO:0000256" key="6">
    <source>
        <dbReference type="ARBA" id="ARBA00021560"/>
    </source>
</evidence>
<sequence>MGLPSGTRSFALLPSHFQDVQAFRSQLDNPGASSSLPQTVTEKIVQRHAIDIPRGKCVQSGDYVALRPFRCLTHDNSWPVQKKFVSIGATRIHNPEQIVMALDHDIQNRSESNLEKYRNIEAFAKKHGVCFYPAGRGIGHQLLIDEGHAWPGTLVVASDSHANMYGGLGCLGHPVVRTDAASIWATGQSWWQVPPVANINFVGTLPKGVTGKDTIIALCGLFNNGEVRNHAIEFTGSDQTMQSLSIDDRLTIANMTTEWGALSGLFPIDLQLQSWLRAKATEYAIYQPNSKTTTRFNHKRLDELFANPIVADKGSKYAKYITLDLSTLEPYVSGPNSVKVATPLSKLESQSIKVDRAYIISCTNGRRSDIAAAANVFKDAAKKNSGILPKIAEHVNLYIAAASLSEQQAAEEQGDWQVLIKAGAQPLPSGCGPCIGLPPGLLKPGEVGISASNRNFKVKLSHKYYQTPSSSSPEVVAASALAGKIAGPGWYERPAQWAGVVCNAAEPVEELPVHEAPANVVSKLDSIIEADLDPAPIVPAAPTTPAPASPPASPDYLPNNLPGFPETVAGEIVFCDADWINTDAIYPGKFTYQDDVARGKMAEVCMSNYDVAFSGIARRGDILVAGHNFGCGSSREQAATALLASGIRLVVAASFSSTFVRNAVNNALLCVEAPRLVRRLREVFATSDGPLTRRTRWTLQWDVRRCLVTVREGEPGPDWSLRVPGLSPNVQAIVACGGLENWIRASIPKPAAM</sequence>
<proteinExistence type="inferred from homology"/>
<dbReference type="PANTHER" id="PTHR43822">
    <property type="entry name" value="HOMOACONITASE, MITOCHONDRIAL-RELATED"/>
    <property type="match status" value="1"/>
</dbReference>
<comment type="pathway">
    <text evidence="3 17">Amino-acid biosynthesis; L-lysine biosynthesis via AAA pathway; L-alpha-aminoadipate from 2-oxoglutarate: step 3/5.</text>
</comment>
<dbReference type="EC" id="4.2.1.36" evidence="5 17"/>
<evidence type="ECO:0000256" key="3">
    <source>
        <dbReference type="ARBA" id="ARBA00005106"/>
    </source>
</evidence>
<evidence type="ECO:0000259" key="18">
    <source>
        <dbReference type="Pfam" id="PF00330"/>
    </source>
</evidence>
<dbReference type="PROSITE" id="PS01244">
    <property type="entry name" value="ACONITASE_2"/>
    <property type="match status" value="1"/>
</dbReference>
<evidence type="ECO:0000256" key="15">
    <source>
        <dbReference type="ARBA" id="ARBA00029338"/>
    </source>
</evidence>
<evidence type="ECO:0000256" key="4">
    <source>
        <dbReference type="ARBA" id="ARBA00007185"/>
    </source>
</evidence>
<evidence type="ECO:0000256" key="12">
    <source>
        <dbReference type="ARBA" id="ARBA00023128"/>
    </source>
</evidence>
<dbReference type="InterPro" id="IPR000573">
    <property type="entry name" value="AconitaseA/IPMdHydase_ssu_swvl"/>
</dbReference>
<keyword evidence="13 17" id="KW-0457">Lysine biosynthesis</keyword>
<keyword evidence="9 17" id="KW-0809">Transit peptide</keyword>
<evidence type="ECO:0000256" key="8">
    <source>
        <dbReference type="ARBA" id="ARBA00022723"/>
    </source>
</evidence>
<organism evidence="20 21">
    <name type="scientific">Trichoglossum hirsutum</name>
    <dbReference type="NCBI Taxonomy" id="265104"/>
    <lineage>
        <taxon>Eukaryota</taxon>
        <taxon>Fungi</taxon>
        <taxon>Dikarya</taxon>
        <taxon>Ascomycota</taxon>
        <taxon>Pezizomycotina</taxon>
        <taxon>Geoglossomycetes</taxon>
        <taxon>Geoglossales</taxon>
        <taxon>Geoglossaceae</taxon>
        <taxon>Trichoglossum</taxon>
    </lineage>
</organism>
<gene>
    <name evidence="20" type="primary">LYS4_2</name>
    <name evidence="20" type="ORF">GP486_002647</name>
</gene>
<dbReference type="Gene3D" id="3.20.19.10">
    <property type="entry name" value="Aconitase, domain 4"/>
    <property type="match status" value="1"/>
</dbReference>
<comment type="catalytic activity">
    <reaction evidence="15 17">
        <text>(2R,3S)-homoisocitrate = cis-homoaconitate + H2O</text>
        <dbReference type="Rhea" id="RHEA:15485"/>
        <dbReference type="ChEBI" id="CHEBI:15377"/>
        <dbReference type="ChEBI" id="CHEBI:15404"/>
        <dbReference type="ChEBI" id="CHEBI:58174"/>
        <dbReference type="EC" id="4.2.1.36"/>
    </reaction>
</comment>
<dbReference type="Proteomes" id="UP000750711">
    <property type="component" value="Unassembled WGS sequence"/>
</dbReference>
<dbReference type="InterPro" id="IPR039386">
    <property type="entry name" value="Homoaconitase_swivel"/>
</dbReference>
<dbReference type="PROSITE" id="PS00450">
    <property type="entry name" value="ACONITASE_1"/>
    <property type="match status" value="1"/>
</dbReference>
<evidence type="ECO:0000313" key="21">
    <source>
        <dbReference type="Proteomes" id="UP000750711"/>
    </source>
</evidence>
<evidence type="ECO:0000256" key="5">
    <source>
        <dbReference type="ARBA" id="ARBA00012022"/>
    </source>
</evidence>
<evidence type="ECO:0000259" key="19">
    <source>
        <dbReference type="Pfam" id="PF00694"/>
    </source>
</evidence>
<keyword evidence="7 17" id="KW-0028">Amino-acid biosynthesis</keyword>
<protein>
    <recommendedName>
        <fullName evidence="6 17">Homoaconitase, mitochondrial</fullName>
        <ecNumber evidence="5 17">4.2.1.36</ecNumber>
    </recommendedName>
    <alternativeName>
        <fullName evidence="16 17">Homoaconitate hydratase</fullName>
    </alternativeName>
</protein>
<dbReference type="Gene3D" id="3.30.499.10">
    <property type="entry name" value="Aconitase, domain 3"/>
    <property type="match status" value="2"/>
</dbReference>
<evidence type="ECO:0000256" key="14">
    <source>
        <dbReference type="ARBA" id="ARBA00023239"/>
    </source>
</evidence>
<dbReference type="SUPFAM" id="SSF53732">
    <property type="entry name" value="Aconitase iron-sulfur domain"/>
    <property type="match status" value="1"/>
</dbReference>
<dbReference type="GO" id="GO:0004409">
    <property type="term" value="F:homoaconitate hydratase activity"/>
    <property type="evidence" value="ECO:0007669"/>
    <property type="project" value="UniProtKB-UniRule"/>
</dbReference>
<keyword evidence="10 17" id="KW-0408">Iron</keyword>
<comment type="caution">
    <text evidence="20">The sequence shown here is derived from an EMBL/GenBank/DDBJ whole genome shotgun (WGS) entry which is preliminary data.</text>
</comment>
<dbReference type="GO" id="GO:0019878">
    <property type="term" value="P:lysine biosynthetic process via aminoadipic acid"/>
    <property type="evidence" value="ECO:0007669"/>
    <property type="project" value="UniProtKB-UniRule"/>
</dbReference>
<evidence type="ECO:0000256" key="11">
    <source>
        <dbReference type="ARBA" id="ARBA00023014"/>
    </source>
</evidence>
<dbReference type="AlphaFoldDB" id="A0A9P8LDW7"/>
<evidence type="ECO:0000256" key="17">
    <source>
        <dbReference type="RuleBase" id="RU362038"/>
    </source>
</evidence>
<dbReference type="InterPro" id="IPR004418">
    <property type="entry name" value="Homoaconitase_mito"/>
</dbReference>
<feature type="domain" description="Aconitase A/isopropylmalate dehydratase small subunit swivel" evidence="19">
    <location>
        <begin position="564"/>
        <end position="674"/>
    </location>
</feature>
<dbReference type="InterPro" id="IPR036008">
    <property type="entry name" value="Aconitase_4Fe-4S_dom"/>
</dbReference>
<dbReference type="InterPro" id="IPR050067">
    <property type="entry name" value="IPM_dehydratase_rel_enz"/>
</dbReference>